<accession>A0ABY9KX40</accession>
<reference evidence="2" key="1">
    <citation type="submission" date="2023-06" db="EMBL/GenBank/DDBJ databases">
        <title>A Treasure from Seagulls: Isolation and Description of Aciduricobacillus qingdaonensis gen. nov., sp. nov., a Rare Obligately Uric Acid-utilizing Member in the Family Bacillaceae.</title>
        <authorList>
            <person name="Liu W."/>
            <person name="Wang B."/>
        </authorList>
    </citation>
    <scope>NUCLEOTIDE SEQUENCE</scope>
    <source>
        <strain evidence="2">44XB</strain>
    </source>
</reference>
<dbReference type="InterPro" id="IPR000683">
    <property type="entry name" value="Gfo/Idh/MocA-like_OxRdtase_N"/>
</dbReference>
<dbReference type="InterPro" id="IPR036291">
    <property type="entry name" value="NAD(P)-bd_dom_sf"/>
</dbReference>
<gene>
    <name evidence="2" type="ORF">QR721_03720</name>
</gene>
<dbReference type="SUPFAM" id="SSF51735">
    <property type="entry name" value="NAD(P)-binding Rossmann-fold domains"/>
    <property type="match status" value="1"/>
</dbReference>
<dbReference type="RefSeq" id="WP_348029134.1">
    <property type="nucleotide sequence ID" value="NZ_CP129113.1"/>
</dbReference>
<dbReference type="Gene3D" id="3.40.50.720">
    <property type="entry name" value="NAD(P)-binding Rossmann-like Domain"/>
    <property type="match status" value="1"/>
</dbReference>
<proteinExistence type="predicted"/>
<keyword evidence="3" id="KW-1185">Reference proteome</keyword>
<organism evidence="2 3">
    <name type="scientific">Aciduricibacillus chroicocephali</name>
    <dbReference type="NCBI Taxonomy" id="3054939"/>
    <lineage>
        <taxon>Bacteria</taxon>
        <taxon>Bacillati</taxon>
        <taxon>Bacillota</taxon>
        <taxon>Bacilli</taxon>
        <taxon>Bacillales</taxon>
        <taxon>Bacillaceae</taxon>
        <taxon>Aciduricibacillus</taxon>
    </lineage>
</organism>
<dbReference type="EMBL" id="CP129113">
    <property type="protein sequence ID" value="WLV25346.1"/>
    <property type="molecule type" value="Genomic_DNA"/>
</dbReference>
<protein>
    <submittedName>
        <fullName evidence="2">Gfo/Idh/MocA family oxidoreductase</fullName>
    </submittedName>
</protein>
<evidence type="ECO:0000313" key="2">
    <source>
        <dbReference type="EMBL" id="WLV25346.1"/>
    </source>
</evidence>
<dbReference type="Proteomes" id="UP001180087">
    <property type="component" value="Chromosome"/>
</dbReference>
<sequence>MENIAIIGAGQLGSRHLQAISLLCKSLNIFVVDPCEKSLEIANKRFLDTDFRHNKNVFYFQEISRLPNELDFVIIATSSIPRLGVLKQLLGHAQVKYLLLEKFLFPHVWEYKEAEILLEKLNTKTYVNCTRRAWPFYHEVRKLFLNEKNIVLTVEGANWNLASNAIHFIDIYLFLTNESDIELNTELLDNELQFNKRPGYIELTGTLQGRTPKGKITLSSINDQNQGEFKIKIESINKRVEIDEFNEKINIYNKKSGENKIQEINIFMQSHLTNTIYEQLKNEDDCKLVTFKESMRHHLTLLKAINDFLGEREGVIT</sequence>
<name>A0ABY9KX40_9BACI</name>
<evidence type="ECO:0000259" key="1">
    <source>
        <dbReference type="Pfam" id="PF01408"/>
    </source>
</evidence>
<dbReference type="Pfam" id="PF01408">
    <property type="entry name" value="GFO_IDH_MocA"/>
    <property type="match status" value="1"/>
</dbReference>
<evidence type="ECO:0000313" key="3">
    <source>
        <dbReference type="Proteomes" id="UP001180087"/>
    </source>
</evidence>
<feature type="domain" description="Gfo/Idh/MocA-like oxidoreductase N-terminal" evidence="1">
    <location>
        <begin position="3"/>
        <end position="125"/>
    </location>
</feature>